<keyword evidence="1" id="KW-0812">Transmembrane</keyword>
<evidence type="ECO:0000313" key="4">
    <source>
        <dbReference type="Proteomes" id="UP001597260"/>
    </source>
</evidence>
<dbReference type="Proteomes" id="UP001597260">
    <property type="component" value="Unassembled WGS sequence"/>
</dbReference>
<feature type="transmembrane region" description="Helical" evidence="1">
    <location>
        <begin position="43"/>
        <end position="63"/>
    </location>
</feature>
<name>A0ABW3YGY3_9ACTN</name>
<feature type="transmembrane region" description="Helical" evidence="1">
    <location>
        <begin position="12"/>
        <end position="31"/>
    </location>
</feature>
<sequence>MLEALTGSGLAASAGLNAYIPLLSMGLLARYTDVVELPGGWQWLSNGWVIAILTVLLAIEFVADKVPVVDHVNDVVQTVIRPTSGGLVFGAGVSSETATVSDPGEFFSSNQWVPIVVGVLIALGVHALKAAARPVINTMTAGIGAPVASTAEDATSVVMSLVAILVPVLVVVFLAGMVLFLVWVLRRRRRRRRERQAARAAGFQV</sequence>
<dbReference type="EMBL" id="JBHTMP010000031">
    <property type="protein sequence ID" value="MFD1323380.1"/>
    <property type="molecule type" value="Genomic_DNA"/>
</dbReference>
<proteinExistence type="predicted"/>
<accession>A0ABW3YGY3</accession>
<protein>
    <submittedName>
        <fullName evidence="3">DUF4126 domain-containing protein</fullName>
    </submittedName>
</protein>
<keyword evidence="4" id="KW-1185">Reference proteome</keyword>
<reference evidence="4" key="1">
    <citation type="journal article" date="2019" name="Int. J. Syst. Evol. Microbiol.">
        <title>The Global Catalogue of Microorganisms (GCM) 10K type strain sequencing project: providing services to taxonomists for standard genome sequencing and annotation.</title>
        <authorList>
            <consortium name="The Broad Institute Genomics Platform"/>
            <consortium name="The Broad Institute Genome Sequencing Center for Infectious Disease"/>
            <person name="Wu L."/>
            <person name="Ma J."/>
        </authorList>
    </citation>
    <scope>NUCLEOTIDE SEQUENCE [LARGE SCALE GENOMIC DNA]</scope>
    <source>
        <strain evidence="4">JCM 31037</strain>
    </source>
</reference>
<dbReference type="RefSeq" id="WP_377572532.1">
    <property type="nucleotide sequence ID" value="NZ_JBHTMP010000031.1"/>
</dbReference>
<keyword evidence="1" id="KW-1133">Transmembrane helix</keyword>
<evidence type="ECO:0000313" key="3">
    <source>
        <dbReference type="EMBL" id="MFD1323380.1"/>
    </source>
</evidence>
<gene>
    <name evidence="3" type="ORF">ACFQ4H_20025</name>
</gene>
<comment type="caution">
    <text evidence="3">The sequence shown here is derived from an EMBL/GenBank/DDBJ whole genome shotgun (WGS) entry which is preliminary data.</text>
</comment>
<dbReference type="Pfam" id="PF13548">
    <property type="entry name" value="DUF4126"/>
    <property type="match status" value="1"/>
</dbReference>
<evidence type="ECO:0000259" key="2">
    <source>
        <dbReference type="Pfam" id="PF13548"/>
    </source>
</evidence>
<keyword evidence="1" id="KW-0472">Membrane</keyword>
<feature type="transmembrane region" description="Helical" evidence="1">
    <location>
        <begin position="157"/>
        <end position="185"/>
    </location>
</feature>
<feature type="domain" description="DUF4126" evidence="2">
    <location>
        <begin position="5"/>
        <end position="187"/>
    </location>
</feature>
<dbReference type="InterPro" id="IPR025196">
    <property type="entry name" value="DUF4126"/>
</dbReference>
<evidence type="ECO:0000256" key="1">
    <source>
        <dbReference type="SAM" id="Phobius"/>
    </source>
</evidence>
<organism evidence="3 4">
    <name type="scientific">Micromonospora sonneratiae</name>
    <dbReference type="NCBI Taxonomy" id="1184706"/>
    <lineage>
        <taxon>Bacteria</taxon>
        <taxon>Bacillati</taxon>
        <taxon>Actinomycetota</taxon>
        <taxon>Actinomycetes</taxon>
        <taxon>Micromonosporales</taxon>
        <taxon>Micromonosporaceae</taxon>
        <taxon>Micromonospora</taxon>
    </lineage>
</organism>
<feature type="transmembrane region" description="Helical" evidence="1">
    <location>
        <begin position="111"/>
        <end position="128"/>
    </location>
</feature>